<accession>A0A177L1K6</accession>
<dbReference type="InterPro" id="IPR036188">
    <property type="entry name" value="FAD/NAD-bd_sf"/>
</dbReference>
<dbReference type="InterPro" id="IPR023753">
    <property type="entry name" value="FAD/NAD-binding_dom"/>
</dbReference>
<dbReference type="SUPFAM" id="SSF51905">
    <property type="entry name" value="FAD/NAD(P)-binding domain"/>
    <property type="match status" value="1"/>
</dbReference>
<organism evidence="2 3">
    <name type="scientific">Domibacillus aminovorans</name>
    <dbReference type="NCBI Taxonomy" id="29332"/>
    <lineage>
        <taxon>Bacteria</taxon>
        <taxon>Bacillati</taxon>
        <taxon>Bacillota</taxon>
        <taxon>Bacilli</taxon>
        <taxon>Bacillales</taxon>
        <taxon>Bacillaceae</taxon>
        <taxon>Domibacillus</taxon>
    </lineage>
</organism>
<protein>
    <recommendedName>
        <fullName evidence="1">FAD/NAD(P)-binding domain-containing protein</fullName>
    </recommendedName>
</protein>
<proteinExistence type="predicted"/>
<evidence type="ECO:0000313" key="3">
    <source>
        <dbReference type="Proteomes" id="UP000077271"/>
    </source>
</evidence>
<dbReference type="Pfam" id="PF07992">
    <property type="entry name" value="Pyr_redox_2"/>
    <property type="match status" value="1"/>
</dbReference>
<dbReference type="Gene3D" id="3.50.50.60">
    <property type="entry name" value="FAD/NAD(P)-binding domain"/>
    <property type="match status" value="1"/>
</dbReference>
<dbReference type="AlphaFoldDB" id="A0A177L1K6"/>
<reference evidence="2 3" key="1">
    <citation type="submission" date="2016-01" db="EMBL/GenBank/DDBJ databases">
        <title>Investigation of taxonomic status of Bacillus aminovorans.</title>
        <authorList>
            <person name="Verma A."/>
            <person name="Pal Y."/>
            <person name="Krishnamurthi S."/>
        </authorList>
    </citation>
    <scope>NUCLEOTIDE SEQUENCE [LARGE SCALE GENOMIC DNA]</scope>
    <source>
        <strain evidence="2 3">DSM 4337</strain>
    </source>
</reference>
<dbReference type="OrthoDB" id="9806179at2"/>
<name>A0A177L1K6_9BACI</name>
<evidence type="ECO:0000313" key="2">
    <source>
        <dbReference type="EMBL" id="OAH59155.1"/>
    </source>
</evidence>
<dbReference type="GO" id="GO:0016491">
    <property type="term" value="F:oxidoreductase activity"/>
    <property type="evidence" value="ECO:0007669"/>
    <property type="project" value="InterPro"/>
</dbReference>
<sequence length="102" mass="11277">MLDCVIIGGGPAGLNAVLVMGRAGRKTVLFDEDKPHNRVTQESHGFITQDGVKPSDFKKRARTDVQKYPSVSIKEKRVEIIEKSGGVFRIQTKEGKELYGSM</sequence>
<feature type="domain" description="FAD/NAD(P)-binding" evidence="1">
    <location>
        <begin position="3"/>
        <end position="96"/>
    </location>
</feature>
<evidence type="ECO:0000259" key="1">
    <source>
        <dbReference type="Pfam" id="PF07992"/>
    </source>
</evidence>
<comment type="caution">
    <text evidence="2">The sequence shown here is derived from an EMBL/GenBank/DDBJ whole genome shotgun (WGS) entry which is preliminary data.</text>
</comment>
<gene>
    <name evidence="2" type="ORF">AWH48_16335</name>
</gene>
<dbReference type="EMBL" id="LQWZ01000006">
    <property type="protein sequence ID" value="OAH59155.1"/>
    <property type="molecule type" value="Genomic_DNA"/>
</dbReference>
<dbReference type="Proteomes" id="UP000077271">
    <property type="component" value="Unassembled WGS sequence"/>
</dbReference>